<comment type="caution">
    <text evidence="2">The sequence shown here is derived from an EMBL/GenBank/DDBJ whole genome shotgun (WGS) entry which is preliminary data.</text>
</comment>
<reference evidence="2 3" key="1">
    <citation type="submission" date="2015-03" db="EMBL/GenBank/DDBJ databases">
        <title>Caedibacter varicaedens, whole genome shotgun sequence.</title>
        <authorList>
            <person name="Suzuki H."/>
            <person name="Dapper A.L."/>
            <person name="Gibson A.K."/>
            <person name="Jackson C."/>
            <person name="Lee H."/>
            <person name="Pejaver V.R."/>
            <person name="Doak T."/>
            <person name="Lynch M."/>
        </authorList>
    </citation>
    <scope>NUCLEOTIDE SEQUENCE [LARGE SCALE GENOMIC DNA]</scope>
</reference>
<proteinExistence type="predicted"/>
<dbReference type="AlphaFoldDB" id="A0A0K8MAW8"/>
<feature type="region of interest" description="Disordered" evidence="1">
    <location>
        <begin position="119"/>
        <end position="172"/>
    </location>
</feature>
<evidence type="ECO:0008006" key="4">
    <source>
        <dbReference type="Google" id="ProtNLM"/>
    </source>
</evidence>
<gene>
    <name evidence="2" type="ORF">Cva_00301</name>
</gene>
<dbReference type="EMBL" id="BBVC01000013">
    <property type="protein sequence ID" value="GAO97665.1"/>
    <property type="molecule type" value="Genomic_DNA"/>
</dbReference>
<evidence type="ECO:0000256" key="1">
    <source>
        <dbReference type="SAM" id="MobiDB-lite"/>
    </source>
</evidence>
<feature type="compositionally biased region" description="Basic and acidic residues" evidence="1">
    <location>
        <begin position="126"/>
        <end position="143"/>
    </location>
</feature>
<keyword evidence="3" id="KW-1185">Reference proteome</keyword>
<evidence type="ECO:0000313" key="2">
    <source>
        <dbReference type="EMBL" id="GAO97665.1"/>
    </source>
</evidence>
<evidence type="ECO:0000313" key="3">
    <source>
        <dbReference type="Proteomes" id="UP000036771"/>
    </source>
</evidence>
<dbReference type="Pfam" id="PF05037">
    <property type="entry name" value="DUF669"/>
    <property type="match status" value="1"/>
</dbReference>
<name>A0A0K8MAW8_9PROT</name>
<dbReference type="InterPro" id="IPR007731">
    <property type="entry name" value="DUF669"/>
</dbReference>
<sequence length="172" mass="20006">MTQLKPFKRVSTDENAFPDGEYLAEILKMEKVNSLYGSTIQVQWQILEPADYKGRMKWENFNVFSDIDELREKAEVKLQKFWSQMTDDDDGAEYVFSKVVRKKAYVRMKNFENNDGGMTPYIVSRIRPEDKDKKNKGKQDNGKKQTTSTNAGFALPQQPESTADLFNDELPW</sequence>
<accession>A0A0K8MAW8</accession>
<protein>
    <recommendedName>
        <fullName evidence="4">DUF669 domain-containing protein</fullName>
    </recommendedName>
</protein>
<dbReference type="Proteomes" id="UP000036771">
    <property type="component" value="Unassembled WGS sequence"/>
</dbReference>
<dbReference type="STRING" id="1629334.Cva_00301"/>
<organism evidence="2 3">
    <name type="scientific">Caedimonas varicaedens</name>
    <dbReference type="NCBI Taxonomy" id="1629334"/>
    <lineage>
        <taxon>Bacteria</taxon>
        <taxon>Pseudomonadati</taxon>
        <taxon>Pseudomonadota</taxon>
        <taxon>Alphaproteobacteria</taxon>
        <taxon>Holosporales</taxon>
        <taxon>Caedimonadaceae</taxon>
        <taxon>Caedimonas</taxon>
    </lineage>
</organism>